<sequence>MKSFLPFLFIIVFAIHIFNACNVKQIPEDNTELNSGVGVNQINSEDTQSLGLRTLLNSDKTLVGVYFMPSWNVSTDPNRDIDSFWPCLYKPEDCGFTKNTGMWGPRGRVYNKNYPYEGPFLERKPHSSLGGFYKRDDPKVARKQLEYMKSYGIDFFAYNWFFGRHYYYHLGFAPQANTYYPKGWKVDNSNYKRVAVPGIEQWEDQLSVLLRENEKLPESKQMKWAINWCDDDDAKWMLWLDVGSPESIAAKRNVAGEKADRATYLQVHDKITMLWIDKYFKRKDYLKDPIGRPIVYFYFPHDTEARAAFYGISMKELLDRSKALARKAGFPGIKFIATTSGAMTQAEMPYAMHTNWVANNSRQPWKGGRYTDKLLFQDYAKRLKGMGFEGMTAYIYHTYGNQANWSYDDMRKNYRSHWEKWTQEFRNDPSFEYQPPVAMGWDMRPMGGTWPQQSGVPSEPGKDKVHSNKSTFKAKLEEARLIADQNNATNGNTVMVCCWNEYLEGNYIEPTEGHKFDYLEAIREVFSRK</sequence>
<protein>
    <recommendedName>
        <fullName evidence="4">Glycosyltransferase WbsX</fullName>
    </recommendedName>
</protein>
<comment type="caution">
    <text evidence="2">The sequence shown here is derived from an EMBL/GenBank/DDBJ whole genome shotgun (WGS) entry which is preliminary data.</text>
</comment>
<gene>
    <name evidence="2" type="ORF">GCM10010993_25340</name>
</gene>
<dbReference type="EMBL" id="BMFD01000009">
    <property type="protein sequence ID" value="GGC45741.1"/>
    <property type="molecule type" value="Genomic_DNA"/>
</dbReference>
<proteinExistence type="predicted"/>
<name>A0ABQ1MSH7_9BACT</name>
<reference evidence="3" key="1">
    <citation type="journal article" date="2019" name="Int. J. Syst. Evol. Microbiol.">
        <title>The Global Catalogue of Microorganisms (GCM) 10K type strain sequencing project: providing services to taxonomists for standard genome sequencing and annotation.</title>
        <authorList>
            <consortium name="The Broad Institute Genomics Platform"/>
            <consortium name="The Broad Institute Genome Sequencing Center for Infectious Disease"/>
            <person name="Wu L."/>
            <person name="Ma J."/>
        </authorList>
    </citation>
    <scope>NUCLEOTIDE SEQUENCE [LARGE SCALE GENOMIC DNA]</scope>
    <source>
        <strain evidence="3">CGMCC 1.12479</strain>
    </source>
</reference>
<evidence type="ECO:0000313" key="2">
    <source>
        <dbReference type="EMBL" id="GGC45741.1"/>
    </source>
</evidence>
<evidence type="ECO:0008006" key="4">
    <source>
        <dbReference type="Google" id="ProtNLM"/>
    </source>
</evidence>
<dbReference type="Gene3D" id="3.20.20.80">
    <property type="entry name" value="Glycosidases"/>
    <property type="match status" value="1"/>
</dbReference>
<organism evidence="2 3">
    <name type="scientific">Belliella aquatica</name>
    <dbReference type="NCBI Taxonomy" id="1323734"/>
    <lineage>
        <taxon>Bacteria</taxon>
        <taxon>Pseudomonadati</taxon>
        <taxon>Bacteroidota</taxon>
        <taxon>Cytophagia</taxon>
        <taxon>Cytophagales</taxon>
        <taxon>Cyclobacteriaceae</taxon>
        <taxon>Belliella</taxon>
    </lineage>
</organism>
<dbReference type="Pfam" id="PF14307">
    <property type="entry name" value="Glyco_tran_WbsX"/>
    <property type="match status" value="1"/>
</dbReference>
<evidence type="ECO:0000256" key="1">
    <source>
        <dbReference type="SAM" id="MobiDB-lite"/>
    </source>
</evidence>
<dbReference type="InterPro" id="IPR032719">
    <property type="entry name" value="WbsX"/>
</dbReference>
<feature type="region of interest" description="Disordered" evidence="1">
    <location>
        <begin position="448"/>
        <end position="469"/>
    </location>
</feature>
<dbReference type="Proteomes" id="UP000635885">
    <property type="component" value="Unassembled WGS sequence"/>
</dbReference>
<dbReference type="PANTHER" id="PTHR41244:SF1">
    <property type="entry name" value="GLYCOSYLTRANSFERASE"/>
    <property type="match status" value="1"/>
</dbReference>
<dbReference type="PANTHER" id="PTHR41244">
    <property type="entry name" value="RHAMNAN SYNTHESIS F"/>
    <property type="match status" value="1"/>
</dbReference>
<accession>A0ABQ1MSH7</accession>
<dbReference type="RefSeq" id="WP_188443464.1">
    <property type="nucleotide sequence ID" value="NZ_BMFD01000009.1"/>
</dbReference>
<evidence type="ECO:0000313" key="3">
    <source>
        <dbReference type="Proteomes" id="UP000635885"/>
    </source>
</evidence>
<keyword evidence="3" id="KW-1185">Reference proteome</keyword>